<dbReference type="GO" id="GO:0000900">
    <property type="term" value="F:mRNA regulatory element binding translation repressor activity"/>
    <property type="evidence" value="ECO:0007669"/>
    <property type="project" value="InterPro"/>
</dbReference>
<sequence>MKIPETSANIGAYYGNEENGQWQPNGVIIDSGVGGGVVGSGDAGVHRPPVYPVHIPRGHIPGYVMAGAYYPPAYPPAPPAPQDDFADYMWMENEEEFDKQVMQQLEEEALMEQCIEAMLEDEQREQRQRPVSNGHNHPTTSNGSAPVSLQEAVSRSTLNPLAAEFVPNRARQPPEEKQSITEVKTEVKTEVESAKEVTEVTQKDVVDGKQSTEQSKTEESIPKPTEPPEVSAADILPIDAEKEKKPRESKKDTKSKQDVKKTQKVDVKTKAKPIVVKSETKMQPKKKETNVKVVKSEVRVEETEAPVAEVVKQSTPPVTEETTQPGIKPINYAAAAKANKPKKPTTPPATKPTSPPVTEKAPPLATKTEKIEKKPPSKDSKVKNEKSAPKTDKPSVQRKSSMK</sequence>
<feature type="compositionally biased region" description="Pro residues" evidence="4">
    <location>
        <begin position="344"/>
        <end position="355"/>
    </location>
</feature>
<feature type="region of interest" description="Disordered" evidence="4">
    <location>
        <begin position="300"/>
        <end position="403"/>
    </location>
</feature>
<protein>
    <submittedName>
        <fullName evidence="6">Proteoglycan 4</fullName>
    </submittedName>
</protein>
<dbReference type="PANTHER" id="PTHR13154">
    <property type="entry name" value="POLYADENYLATE-BINDING PROTEIN-INTERACTING PROTEIN 2"/>
    <property type="match status" value="1"/>
</dbReference>
<evidence type="ECO:0000256" key="2">
    <source>
        <dbReference type="ARBA" id="ARBA00022843"/>
    </source>
</evidence>
<proteinExistence type="inferred from homology"/>
<feature type="compositionally biased region" description="Basic and acidic residues" evidence="4">
    <location>
        <begin position="239"/>
        <end position="269"/>
    </location>
</feature>
<dbReference type="OrthoDB" id="5985142at2759"/>
<evidence type="ECO:0000313" key="5">
    <source>
        <dbReference type="Proteomes" id="UP001652582"/>
    </source>
</evidence>
<name>A0A6J1NF32_BICAN</name>
<evidence type="ECO:0000256" key="4">
    <source>
        <dbReference type="SAM" id="MobiDB-lite"/>
    </source>
</evidence>
<feature type="compositionally biased region" description="Polar residues" evidence="4">
    <location>
        <begin position="129"/>
        <end position="159"/>
    </location>
</feature>
<comment type="similarity">
    <text evidence="1">Belongs to the PAIP2 family.</text>
</comment>
<dbReference type="InterPro" id="IPR009818">
    <property type="entry name" value="PAM2_motif"/>
</dbReference>
<accession>A0A6J1NF32</accession>
<feature type="region of interest" description="Disordered" evidence="4">
    <location>
        <begin position="121"/>
        <end position="271"/>
    </location>
</feature>
<dbReference type="RefSeq" id="XP_023945544.1">
    <property type="nucleotide sequence ID" value="XM_024089776.2"/>
</dbReference>
<evidence type="ECO:0000256" key="3">
    <source>
        <dbReference type="ARBA" id="ARBA00022845"/>
    </source>
</evidence>
<dbReference type="KEGG" id="bany:112051227"/>
<evidence type="ECO:0000256" key="1">
    <source>
        <dbReference type="ARBA" id="ARBA00006858"/>
    </source>
</evidence>
<feature type="compositionally biased region" description="Basic and acidic residues" evidence="4">
    <location>
        <begin position="367"/>
        <end position="395"/>
    </location>
</feature>
<feature type="compositionally biased region" description="Basic and acidic residues" evidence="4">
    <location>
        <begin position="172"/>
        <end position="207"/>
    </location>
</feature>
<feature type="compositionally biased region" description="Polar residues" evidence="4">
    <location>
        <begin position="312"/>
        <end position="325"/>
    </location>
</feature>
<keyword evidence="5" id="KW-1185">Reference proteome</keyword>
<organism evidence="5 6">
    <name type="scientific">Bicyclus anynana</name>
    <name type="common">Squinting bush brown butterfly</name>
    <dbReference type="NCBI Taxonomy" id="110368"/>
    <lineage>
        <taxon>Eukaryota</taxon>
        <taxon>Metazoa</taxon>
        <taxon>Ecdysozoa</taxon>
        <taxon>Arthropoda</taxon>
        <taxon>Hexapoda</taxon>
        <taxon>Insecta</taxon>
        <taxon>Pterygota</taxon>
        <taxon>Neoptera</taxon>
        <taxon>Endopterygota</taxon>
        <taxon>Lepidoptera</taxon>
        <taxon>Glossata</taxon>
        <taxon>Ditrysia</taxon>
        <taxon>Papilionoidea</taxon>
        <taxon>Nymphalidae</taxon>
        <taxon>Satyrinae</taxon>
        <taxon>Satyrini</taxon>
        <taxon>Mycalesina</taxon>
        <taxon>Bicyclus</taxon>
    </lineage>
</organism>
<dbReference type="Proteomes" id="UP001652582">
    <property type="component" value="Chromosome 27"/>
</dbReference>
<evidence type="ECO:0000313" key="6">
    <source>
        <dbReference type="RefSeq" id="XP_023945544.1"/>
    </source>
</evidence>
<reference evidence="6" key="1">
    <citation type="submission" date="2025-08" db="UniProtKB">
        <authorList>
            <consortium name="RefSeq"/>
        </authorList>
    </citation>
    <scope>IDENTIFICATION</scope>
</reference>
<dbReference type="GeneID" id="112051227"/>
<dbReference type="Pfam" id="PF07145">
    <property type="entry name" value="PAM2"/>
    <property type="match status" value="1"/>
</dbReference>
<feature type="compositionally biased region" description="Basic and acidic residues" evidence="4">
    <location>
        <begin position="278"/>
        <end position="295"/>
    </location>
</feature>
<keyword evidence="2" id="KW-0832">Ubl conjugation</keyword>
<dbReference type="InterPro" id="IPR040396">
    <property type="entry name" value="PAIP2-like"/>
</dbReference>
<dbReference type="GO" id="GO:0045947">
    <property type="term" value="P:negative regulation of translational initiation"/>
    <property type="evidence" value="ECO:0007669"/>
    <property type="project" value="InterPro"/>
</dbReference>
<feature type="region of interest" description="Disordered" evidence="4">
    <location>
        <begin position="276"/>
        <end position="295"/>
    </location>
</feature>
<dbReference type="PANTHER" id="PTHR13154:SF6">
    <property type="entry name" value="GEO05078P1"/>
    <property type="match status" value="1"/>
</dbReference>
<dbReference type="CTD" id="51247"/>
<dbReference type="AlphaFoldDB" id="A0A6J1NF32"/>
<dbReference type="GO" id="GO:0005737">
    <property type="term" value="C:cytoplasm"/>
    <property type="evidence" value="ECO:0007669"/>
    <property type="project" value="TreeGrafter"/>
</dbReference>
<keyword evidence="3" id="KW-0810">Translation regulation</keyword>
<gene>
    <name evidence="6" type="primary">LOC112051227</name>
</gene>